<evidence type="ECO:0000313" key="2">
    <source>
        <dbReference type="Proteomes" id="UP000594638"/>
    </source>
</evidence>
<dbReference type="AlphaFoldDB" id="A0A8S0R944"/>
<dbReference type="OrthoDB" id="1045822at2759"/>
<accession>A0A8S0R944</accession>
<sequence length="237" mass="26427">MLKGLWGGWARKFCKAKRKNEKEITYTIPYCRPVEVVGSHLDGISTTESPVEEAVRMRRLDLMMEMDFGTYGASLTREKVEELLLDQRILIEMRLRIVKLEIIQHVTSEFTKLREFIATLVPPSGPIPTAAVTDVVTEAVVLGSLPQDIYGGQMEPCPNEQDMPVPTGAKHLLNGAVFAMCLVWRNVEKLRENTSWTTPCVCHALYEEGGLALAAPAIGLPSFIHPRTSFLICESVV</sequence>
<name>A0A8S0R944_OLEEU</name>
<dbReference type="Gramene" id="OE9A118096T1">
    <property type="protein sequence ID" value="OE9A118096C1"/>
    <property type="gene ID" value="OE9A118096"/>
</dbReference>
<comment type="caution">
    <text evidence="1">The sequence shown here is derived from an EMBL/GenBank/DDBJ whole genome shotgun (WGS) entry which is preliminary data.</text>
</comment>
<organism evidence="1 2">
    <name type="scientific">Olea europaea subsp. europaea</name>
    <dbReference type="NCBI Taxonomy" id="158383"/>
    <lineage>
        <taxon>Eukaryota</taxon>
        <taxon>Viridiplantae</taxon>
        <taxon>Streptophyta</taxon>
        <taxon>Embryophyta</taxon>
        <taxon>Tracheophyta</taxon>
        <taxon>Spermatophyta</taxon>
        <taxon>Magnoliopsida</taxon>
        <taxon>eudicotyledons</taxon>
        <taxon>Gunneridae</taxon>
        <taxon>Pentapetalae</taxon>
        <taxon>asterids</taxon>
        <taxon>lamiids</taxon>
        <taxon>Lamiales</taxon>
        <taxon>Oleaceae</taxon>
        <taxon>Oleeae</taxon>
        <taxon>Olea</taxon>
    </lineage>
</organism>
<evidence type="ECO:0000313" key="1">
    <source>
        <dbReference type="EMBL" id="CAA2975411.1"/>
    </source>
</evidence>
<dbReference type="EMBL" id="CACTIH010002261">
    <property type="protein sequence ID" value="CAA2975411.1"/>
    <property type="molecule type" value="Genomic_DNA"/>
</dbReference>
<reference evidence="1 2" key="1">
    <citation type="submission" date="2019-12" db="EMBL/GenBank/DDBJ databases">
        <authorList>
            <person name="Alioto T."/>
            <person name="Alioto T."/>
            <person name="Gomez Garrido J."/>
        </authorList>
    </citation>
    <scope>NUCLEOTIDE SEQUENCE [LARGE SCALE GENOMIC DNA]</scope>
</reference>
<keyword evidence="2" id="KW-1185">Reference proteome</keyword>
<proteinExistence type="predicted"/>
<dbReference type="Proteomes" id="UP000594638">
    <property type="component" value="Unassembled WGS sequence"/>
</dbReference>
<gene>
    <name evidence="1" type="ORF">OLEA9_A118096</name>
</gene>
<protein>
    <submittedName>
        <fullName evidence="1">Cell number regulator 6-like</fullName>
    </submittedName>
</protein>